<name>A0A1X1FAV9_9LACO</name>
<dbReference type="InterPro" id="IPR025987">
    <property type="entry name" value="GW_dom"/>
</dbReference>
<feature type="chain" id="PRO_5012032569" evidence="2">
    <location>
        <begin position="28"/>
        <end position="228"/>
    </location>
</feature>
<proteinExistence type="predicted"/>
<evidence type="ECO:0000313" key="4">
    <source>
        <dbReference type="EMBL" id="ORN24168.1"/>
    </source>
</evidence>
<feature type="domain" description="GW" evidence="3">
    <location>
        <begin position="156"/>
        <end position="212"/>
    </location>
</feature>
<dbReference type="RefSeq" id="WP_171031898.1">
    <property type="nucleotide sequence ID" value="NZ_MSBD01000069.1"/>
</dbReference>
<evidence type="ECO:0000259" key="3">
    <source>
        <dbReference type="Pfam" id="PF13457"/>
    </source>
</evidence>
<feature type="signal peptide" evidence="2">
    <location>
        <begin position="1"/>
        <end position="27"/>
    </location>
</feature>
<dbReference type="AlphaFoldDB" id="A0A1X1FAV9"/>
<dbReference type="Gene3D" id="2.30.30.170">
    <property type="match status" value="1"/>
</dbReference>
<sequence length="228" mass="25279">MKKIILIALALGTFAVGVSFSSLSAQASSARVVYNRQLTTDPTNRNVTFTGQNALYSKAGTLPGAKKIVSQIGLVKLTQVSVDVIFGVRAYRVAKVNNGNIYYKIVTFDGKYRGWIYGGKSSLNFAGGIKQYKTTNPITAPDPNQKFKIGNASLEKQNYVIWNAPQGAEYKVGLDSKITDLSQYKNIIFTVQKAVRTTRYNENWYQITSTNSDLNNKWINVDDANPIR</sequence>
<comment type="caution">
    <text evidence="4">The sequence shown here is derived from an EMBL/GenBank/DDBJ whole genome shotgun (WGS) entry which is preliminary data.</text>
</comment>
<evidence type="ECO:0000313" key="5">
    <source>
        <dbReference type="Proteomes" id="UP000193009"/>
    </source>
</evidence>
<protein>
    <submittedName>
        <fullName evidence="4">S-layer protein</fullName>
    </submittedName>
</protein>
<keyword evidence="1 2" id="KW-0732">Signal</keyword>
<dbReference type="Proteomes" id="UP000193009">
    <property type="component" value="Unassembled WGS sequence"/>
</dbReference>
<keyword evidence="5" id="KW-1185">Reference proteome</keyword>
<evidence type="ECO:0000256" key="1">
    <source>
        <dbReference type="ARBA" id="ARBA00022729"/>
    </source>
</evidence>
<feature type="domain" description="GW" evidence="3">
    <location>
        <begin position="50"/>
        <end position="116"/>
    </location>
</feature>
<dbReference type="InterPro" id="IPR038200">
    <property type="entry name" value="GW_dom_sf"/>
</dbReference>
<accession>A0A1X1FAV9</accession>
<dbReference type="Pfam" id="PF13457">
    <property type="entry name" value="GW"/>
    <property type="match status" value="2"/>
</dbReference>
<dbReference type="EMBL" id="MSBD01000069">
    <property type="protein sequence ID" value="ORN24168.1"/>
    <property type="molecule type" value="Genomic_DNA"/>
</dbReference>
<evidence type="ECO:0000256" key="2">
    <source>
        <dbReference type="SAM" id="SignalP"/>
    </source>
</evidence>
<organism evidence="4 5">
    <name type="scientific">Lentilactobacillus parabuchneri</name>
    <dbReference type="NCBI Taxonomy" id="152331"/>
    <lineage>
        <taxon>Bacteria</taxon>
        <taxon>Bacillati</taxon>
        <taxon>Bacillota</taxon>
        <taxon>Bacilli</taxon>
        <taxon>Lactobacillales</taxon>
        <taxon>Lactobacillaceae</taxon>
        <taxon>Lentilactobacillus</taxon>
    </lineage>
</organism>
<gene>
    <name evidence="4" type="ORF">FAM23169_02682</name>
</gene>
<reference evidence="4 5" key="1">
    <citation type="journal article" date="2017" name="Front. Microbiol.">
        <title>The Histidine Decarboxylase Gene Cluster of Lactobacillus parabuchneri Was Gained by Horizontal Gene Transfer and Is Mobile within the Species.</title>
        <authorList>
            <person name="Wuthrich D."/>
            <person name="Berthoud H."/>
            <person name="Wechsler D."/>
            <person name="Eugster E."/>
            <person name="Irmler S."/>
            <person name="Bruggmann R."/>
        </authorList>
    </citation>
    <scope>NUCLEOTIDE SEQUENCE [LARGE SCALE GENOMIC DNA]</scope>
    <source>
        <strain evidence="4 5">FAM23169</strain>
    </source>
</reference>